<sequence length="203" mass="22511">MTQHYYNEHPVTRSNEQVFNTEISGRSFSFVSDHGVFSKEGVDFGSRFLVETFTEPDIAGPLLDMGCGYGAMGIMLANITGRHVTLSDVNQRAVELARQNAARNEAYAVQVVSGDLFSGVADSERFAAIVINPPIRAGKAVVYRMLSDARAYLLPGGELWIVIQKKQGAPSAKRKLQDMYEEVVEVDKDKGYRVFRARGLEKD</sequence>
<keyword evidence="1 4" id="KW-0489">Methyltransferase</keyword>
<dbReference type="Proteomes" id="UP000198853">
    <property type="component" value="Unassembled WGS sequence"/>
</dbReference>
<dbReference type="AlphaFoldDB" id="A0A1G8QX31"/>
<dbReference type="Pfam" id="PF05175">
    <property type="entry name" value="MTS"/>
    <property type="match status" value="1"/>
</dbReference>
<reference evidence="4 5" key="1">
    <citation type="submission" date="2016-10" db="EMBL/GenBank/DDBJ databases">
        <authorList>
            <person name="de Groot N.N."/>
        </authorList>
    </citation>
    <scope>NUCLEOTIDE SEQUENCE [LARGE SCALE GENOMIC DNA]</scope>
    <source>
        <strain evidence="4 5">DSM 21771</strain>
    </source>
</reference>
<dbReference type="CDD" id="cd02440">
    <property type="entry name" value="AdoMet_MTases"/>
    <property type="match status" value="1"/>
</dbReference>
<evidence type="ECO:0000256" key="2">
    <source>
        <dbReference type="ARBA" id="ARBA00022679"/>
    </source>
</evidence>
<name>A0A1G8QX31_9BACI</name>
<evidence type="ECO:0000259" key="3">
    <source>
        <dbReference type="Pfam" id="PF05175"/>
    </source>
</evidence>
<protein>
    <submittedName>
        <fullName evidence="4">16S rRNA m(2)G 1207 methyltransferase</fullName>
    </submittedName>
</protein>
<dbReference type="InterPro" id="IPR029063">
    <property type="entry name" value="SAM-dependent_MTases_sf"/>
</dbReference>
<keyword evidence="5" id="KW-1185">Reference proteome</keyword>
<feature type="domain" description="Methyltransferase small" evidence="3">
    <location>
        <begin position="29"/>
        <end position="195"/>
    </location>
</feature>
<dbReference type="PANTHER" id="PTHR47816">
    <property type="entry name" value="RIBOSOMAL RNA SMALL SUBUNIT METHYLTRANSFERASE C"/>
    <property type="match status" value="1"/>
</dbReference>
<dbReference type="InterPro" id="IPR007848">
    <property type="entry name" value="Small_mtfrase_dom"/>
</dbReference>
<dbReference type="RefSeq" id="WP_090399315.1">
    <property type="nucleotide sequence ID" value="NZ_FNEN01000014.1"/>
</dbReference>
<proteinExistence type="predicted"/>
<gene>
    <name evidence="4" type="ORF">SAMN04488123_11458</name>
</gene>
<dbReference type="GO" id="GO:0008757">
    <property type="term" value="F:S-adenosylmethionine-dependent methyltransferase activity"/>
    <property type="evidence" value="ECO:0007669"/>
    <property type="project" value="InterPro"/>
</dbReference>
<evidence type="ECO:0000313" key="4">
    <source>
        <dbReference type="EMBL" id="SDJ09309.1"/>
    </source>
</evidence>
<dbReference type="OrthoDB" id="9764961at2"/>
<dbReference type="PANTHER" id="PTHR47816:SF4">
    <property type="entry name" value="RIBOSOMAL RNA SMALL SUBUNIT METHYLTRANSFERASE C"/>
    <property type="match status" value="1"/>
</dbReference>
<dbReference type="GO" id="GO:0032259">
    <property type="term" value="P:methylation"/>
    <property type="evidence" value="ECO:0007669"/>
    <property type="project" value="UniProtKB-KW"/>
</dbReference>
<accession>A0A1G8QX31</accession>
<keyword evidence="2 4" id="KW-0808">Transferase</keyword>
<evidence type="ECO:0000256" key="1">
    <source>
        <dbReference type="ARBA" id="ARBA00022603"/>
    </source>
</evidence>
<dbReference type="Gene3D" id="3.40.50.150">
    <property type="entry name" value="Vaccinia Virus protein VP39"/>
    <property type="match status" value="1"/>
</dbReference>
<evidence type="ECO:0000313" key="5">
    <source>
        <dbReference type="Proteomes" id="UP000198853"/>
    </source>
</evidence>
<dbReference type="SUPFAM" id="SSF53335">
    <property type="entry name" value="S-adenosyl-L-methionine-dependent methyltransferases"/>
    <property type="match status" value="1"/>
</dbReference>
<dbReference type="EMBL" id="FNEN01000014">
    <property type="protein sequence ID" value="SDJ09309.1"/>
    <property type="molecule type" value="Genomic_DNA"/>
</dbReference>
<dbReference type="InterPro" id="IPR046977">
    <property type="entry name" value="RsmC/RlmG"/>
</dbReference>
<organism evidence="4 5">
    <name type="scientific">Natribacillus halophilus</name>
    <dbReference type="NCBI Taxonomy" id="549003"/>
    <lineage>
        <taxon>Bacteria</taxon>
        <taxon>Bacillati</taxon>
        <taxon>Bacillota</taxon>
        <taxon>Bacilli</taxon>
        <taxon>Bacillales</taxon>
        <taxon>Bacillaceae</taxon>
        <taxon>Natribacillus</taxon>
    </lineage>
</organism>